<dbReference type="GO" id="GO:1990726">
    <property type="term" value="C:Lsm1-7-Pat1 complex"/>
    <property type="evidence" value="ECO:0007669"/>
    <property type="project" value="TreeGrafter"/>
</dbReference>
<evidence type="ECO:0000313" key="12">
    <source>
        <dbReference type="Proteomes" id="UP001140011"/>
    </source>
</evidence>
<organism evidence="11 12">
    <name type="scientific">Coemansia pectinata</name>
    <dbReference type="NCBI Taxonomy" id="1052879"/>
    <lineage>
        <taxon>Eukaryota</taxon>
        <taxon>Fungi</taxon>
        <taxon>Fungi incertae sedis</taxon>
        <taxon>Zoopagomycota</taxon>
        <taxon>Kickxellomycotina</taxon>
        <taxon>Kickxellomycetes</taxon>
        <taxon>Kickxellales</taxon>
        <taxon>Kickxellaceae</taxon>
        <taxon>Coemansia</taxon>
    </lineage>
</organism>
<dbReference type="EMBL" id="JANBUH010000038">
    <property type="protein sequence ID" value="KAJ2756040.1"/>
    <property type="molecule type" value="Genomic_DNA"/>
</dbReference>
<name>A0A9W8H4T6_9FUNG</name>
<comment type="similarity">
    <text evidence="2">Belongs to the snRNP Sm proteins family.</text>
</comment>
<evidence type="ECO:0000256" key="9">
    <source>
        <dbReference type="SAM" id="MobiDB-lite"/>
    </source>
</evidence>
<comment type="subcellular location">
    <subcellularLocation>
        <location evidence="1">Nucleus</location>
    </subcellularLocation>
</comment>
<dbReference type="PANTHER" id="PTHR10553:SF5">
    <property type="entry name" value="U6 SNRNA-ASSOCIATED SM-LIKE PROTEIN LSM7"/>
    <property type="match status" value="1"/>
</dbReference>
<feature type="domain" description="Sm" evidence="10">
    <location>
        <begin position="60"/>
        <end position="140"/>
    </location>
</feature>
<accession>A0A9W8H4T6</accession>
<dbReference type="GO" id="GO:0097526">
    <property type="term" value="C:spliceosomal tri-snRNP complex"/>
    <property type="evidence" value="ECO:0007669"/>
    <property type="project" value="TreeGrafter"/>
</dbReference>
<keyword evidence="5" id="KW-0694">RNA-binding</keyword>
<dbReference type="PANTHER" id="PTHR10553">
    <property type="entry name" value="SMALL NUCLEAR RIBONUCLEOPROTEIN"/>
    <property type="match status" value="1"/>
</dbReference>
<evidence type="ECO:0000256" key="3">
    <source>
        <dbReference type="ARBA" id="ARBA00022664"/>
    </source>
</evidence>
<protein>
    <submittedName>
        <fullName evidence="11">U6 snRNP-associated protein Lsm7</fullName>
    </submittedName>
</protein>
<dbReference type="GO" id="GO:0005688">
    <property type="term" value="C:U6 snRNP"/>
    <property type="evidence" value="ECO:0007669"/>
    <property type="project" value="TreeGrafter"/>
</dbReference>
<keyword evidence="8" id="KW-0687">Ribonucleoprotein</keyword>
<dbReference type="AlphaFoldDB" id="A0A9W8H4T6"/>
<gene>
    <name evidence="11" type="primary">lsm7</name>
    <name evidence="11" type="ORF">GGI19_001160</name>
</gene>
<evidence type="ECO:0000256" key="7">
    <source>
        <dbReference type="ARBA" id="ARBA00023242"/>
    </source>
</evidence>
<dbReference type="PROSITE" id="PS52002">
    <property type="entry name" value="SM"/>
    <property type="match status" value="1"/>
</dbReference>
<dbReference type="SUPFAM" id="SSF50182">
    <property type="entry name" value="Sm-like ribonucleoproteins"/>
    <property type="match status" value="1"/>
</dbReference>
<feature type="region of interest" description="Disordered" evidence="9">
    <location>
        <begin position="1"/>
        <end position="61"/>
    </location>
</feature>
<feature type="compositionally biased region" description="Basic and acidic residues" evidence="9">
    <location>
        <begin position="46"/>
        <end position="61"/>
    </location>
</feature>
<dbReference type="Proteomes" id="UP001140011">
    <property type="component" value="Unassembled WGS sequence"/>
</dbReference>
<keyword evidence="4" id="KW-0747">Spliceosome</keyword>
<dbReference type="Pfam" id="PF01423">
    <property type="entry name" value="LSM"/>
    <property type="match status" value="1"/>
</dbReference>
<dbReference type="OrthoDB" id="274944at2759"/>
<proteinExistence type="inferred from homology"/>
<evidence type="ECO:0000259" key="10">
    <source>
        <dbReference type="PROSITE" id="PS52002"/>
    </source>
</evidence>
<evidence type="ECO:0000256" key="5">
    <source>
        <dbReference type="ARBA" id="ARBA00022884"/>
    </source>
</evidence>
<dbReference type="InterPro" id="IPR001163">
    <property type="entry name" value="Sm_dom_euk/arc"/>
</dbReference>
<dbReference type="InterPro" id="IPR017132">
    <property type="entry name" value="Lsm7"/>
</dbReference>
<evidence type="ECO:0000256" key="1">
    <source>
        <dbReference type="ARBA" id="ARBA00004123"/>
    </source>
</evidence>
<dbReference type="GO" id="GO:0071013">
    <property type="term" value="C:catalytic step 2 spliceosome"/>
    <property type="evidence" value="ECO:0007669"/>
    <property type="project" value="TreeGrafter"/>
</dbReference>
<dbReference type="InterPro" id="IPR047575">
    <property type="entry name" value="Sm"/>
</dbReference>
<evidence type="ECO:0000256" key="8">
    <source>
        <dbReference type="ARBA" id="ARBA00023274"/>
    </source>
</evidence>
<keyword evidence="12" id="KW-1185">Reference proteome</keyword>
<evidence type="ECO:0000256" key="4">
    <source>
        <dbReference type="ARBA" id="ARBA00022728"/>
    </source>
</evidence>
<evidence type="ECO:0000313" key="11">
    <source>
        <dbReference type="EMBL" id="KAJ2756040.1"/>
    </source>
</evidence>
<keyword evidence="3" id="KW-0507">mRNA processing</keyword>
<dbReference type="InterPro" id="IPR010920">
    <property type="entry name" value="LSM_dom_sf"/>
</dbReference>
<dbReference type="InterPro" id="IPR044641">
    <property type="entry name" value="Lsm7/SmG-like"/>
</dbReference>
<keyword evidence="7" id="KW-0539">Nucleus</keyword>
<dbReference type="GO" id="GO:0005689">
    <property type="term" value="C:U12-type spliceosomal complex"/>
    <property type="evidence" value="ECO:0007669"/>
    <property type="project" value="TreeGrafter"/>
</dbReference>
<dbReference type="GO" id="GO:0000398">
    <property type="term" value="P:mRNA splicing, via spliceosome"/>
    <property type="evidence" value="ECO:0007669"/>
    <property type="project" value="InterPro"/>
</dbReference>
<sequence>MRGGGAGTGYYSRGGGGGSGGGGGNAGQTRGGGSGGGTPYHRGHQGGHDDRDNKEKKKRDAIFDLKKYTDKSIRVKFMGGREVTGILKGSDQLLNIVLDDAKETIRDPEDTESSETRLRHIGLVVLRGPSIILVSPTDGSEEIENPFVQAE</sequence>
<keyword evidence="6" id="KW-0508">mRNA splicing</keyword>
<dbReference type="SMART" id="SM00651">
    <property type="entry name" value="Sm"/>
    <property type="match status" value="1"/>
</dbReference>
<comment type="caution">
    <text evidence="11">The sequence shown here is derived from an EMBL/GenBank/DDBJ whole genome shotgun (WGS) entry which is preliminary data.</text>
</comment>
<dbReference type="GO" id="GO:0000956">
    <property type="term" value="P:nuclear-transcribed mRNA catabolic process"/>
    <property type="evidence" value="ECO:0007669"/>
    <property type="project" value="InterPro"/>
</dbReference>
<dbReference type="GO" id="GO:0003723">
    <property type="term" value="F:RNA binding"/>
    <property type="evidence" value="ECO:0007669"/>
    <property type="project" value="UniProtKB-KW"/>
</dbReference>
<feature type="compositionally biased region" description="Gly residues" evidence="9">
    <location>
        <begin position="1"/>
        <end position="38"/>
    </location>
</feature>
<dbReference type="CDD" id="cd01729">
    <property type="entry name" value="LSm7"/>
    <property type="match status" value="1"/>
</dbReference>
<dbReference type="GO" id="GO:0071004">
    <property type="term" value="C:U2-type prespliceosome"/>
    <property type="evidence" value="ECO:0007669"/>
    <property type="project" value="TreeGrafter"/>
</dbReference>
<reference evidence="11" key="1">
    <citation type="submission" date="2022-07" db="EMBL/GenBank/DDBJ databases">
        <title>Phylogenomic reconstructions and comparative analyses of Kickxellomycotina fungi.</title>
        <authorList>
            <person name="Reynolds N.K."/>
            <person name="Stajich J.E."/>
            <person name="Barry K."/>
            <person name="Grigoriev I.V."/>
            <person name="Crous P."/>
            <person name="Smith M.E."/>
        </authorList>
    </citation>
    <scope>NUCLEOTIDE SEQUENCE</scope>
    <source>
        <strain evidence="11">BCRC 34297</strain>
    </source>
</reference>
<evidence type="ECO:0000256" key="2">
    <source>
        <dbReference type="ARBA" id="ARBA00006850"/>
    </source>
</evidence>
<evidence type="ECO:0000256" key="6">
    <source>
        <dbReference type="ARBA" id="ARBA00023187"/>
    </source>
</evidence>
<dbReference type="Gene3D" id="2.30.30.100">
    <property type="match status" value="1"/>
</dbReference>